<dbReference type="Pfam" id="PF03551">
    <property type="entry name" value="PadR"/>
    <property type="match status" value="1"/>
</dbReference>
<feature type="domain" description="Transcription regulator PadR N-terminal" evidence="1">
    <location>
        <begin position="56"/>
        <end position="122"/>
    </location>
</feature>
<dbReference type="PANTHER" id="PTHR33169:SF14">
    <property type="entry name" value="TRANSCRIPTIONAL REGULATOR RV3488"/>
    <property type="match status" value="1"/>
</dbReference>
<dbReference type="InterPro" id="IPR052509">
    <property type="entry name" value="Metal_resp_DNA-bind_regulator"/>
</dbReference>
<dbReference type="InterPro" id="IPR005149">
    <property type="entry name" value="Tscrpt_reg_PadR_N"/>
</dbReference>
<name>A0A9X2DTM9_9BACI</name>
<organism evidence="2 3">
    <name type="scientific">Halalkalibacter oceani</name>
    <dbReference type="NCBI Taxonomy" id="1653776"/>
    <lineage>
        <taxon>Bacteria</taxon>
        <taxon>Bacillati</taxon>
        <taxon>Bacillota</taxon>
        <taxon>Bacilli</taxon>
        <taxon>Bacillales</taxon>
        <taxon>Bacillaceae</taxon>
        <taxon>Halalkalibacter</taxon>
    </lineage>
</organism>
<dbReference type="InterPro" id="IPR036390">
    <property type="entry name" value="WH_DNA-bd_sf"/>
</dbReference>
<dbReference type="Gene3D" id="1.10.10.10">
    <property type="entry name" value="Winged helix-like DNA-binding domain superfamily/Winged helix DNA-binding domain"/>
    <property type="match status" value="1"/>
</dbReference>
<reference evidence="2" key="1">
    <citation type="submission" date="2022-05" db="EMBL/GenBank/DDBJ databases">
        <title>Comparative Genomics of Spacecraft Associated Microbes.</title>
        <authorList>
            <person name="Tran M.T."/>
            <person name="Wright A."/>
            <person name="Seuylemezian A."/>
            <person name="Eisen J."/>
            <person name="Coil D."/>
        </authorList>
    </citation>
    <scope>NUCLEOTIDE SEQUENCE</scope>
    <source>
        <strain evidence="2">214.1.1</strain>
    </source>
</reference>
<keyword evidence="3" id="KW-1185">Reference proteome</keyword>
<dbReference type="SUPFAM" id="SSF46785">
    <property type="entry name" value="Winged helix' DNA-binding domain"/>
    <property type="match status" value="1"/>
</dbReference>
<evidence type="ECO:0000313" key="2">
    <source>
        <dbReference type="EMBL" id="MCM3716461.1"/>
    </source>
</evidence>
<dbReference type="EMBL" id="JAMBOL010000039">
    <property type="protein sequence ID" value="MCM3716461.1"/>
    <property type="molecule type" value="Genomic_DNA"/>
</dbReference>
<dbReference type="AlphaFoldDB" id="A0A9X2DTM9"/>
<evidence type="ECO:0000259" key="1">
    <source>
        <dbReference type="Pfam" id="PF03551"/>
    </source>
</evidence>
<dbReference type="InterPro" id="IPR036388">
    <property type="entry name" value="WH-like_DNA-bd_sf"/>
</dbReference>
<accession>A0A9X2DTM9</accession>
<protein>
    <submittedName>
        <fullName evidence="2">PadR family transcriptional regulator</fullName>
    </submittedName>
</protein>
<dbReference type="RefSeq" id="WP_251225111.1">
    <property type="nucleotide sequence ID" value="NZ_JAMBOL010000039.1"/>
</dbReference>
<gene>
    <name evidence="2" type="ORF">M3202_20660</name>
</gene>
<sequence length="144" mass="16911">MSDPFSNLKSTMKNTVFKEFSFSEERKKAVKDVIHGKLSQHQLHSWNIETLVAIFESLQYEAKHGYDISTQLMQKSERSFQSNEGQLYTLLHLLENKHFLISQWKEEKKYYALSKKGRKYVAAYKRGDVKQQLALKHLLEEAAL</sequence>
<evidence type="ECO:0000313" key="3">
    <source>
        <dbReference type="Proteomes" id="UP001139179"/>
    </source>
</evidence>
<proteinExistence type="predicted"/>
<dbReference type="PANTHER" id="PTHR33169">
    <property type="entry name" value="PADR-FAMILY TRANSCRIPTIONAL REGULATOR"/>
    <property type="match status" value="1"/>
</dbReference>
<comment type="caution">
    <text evidence="2">The sequence shown here is derived from an EMBL/GenBank/DDBJ whole genome shotgun (WGS) entry which is preliminary data.</text>
</comment>
<dbReference type="Proteomes" id="UP001139179">
    <property type="component" value="Unassembled WGS sequence"/>
</dbReference>
<dbReference type="NCBIfam" id="NF006931">
    <property type="entry name" value="PRK09416.1"/>
    <property type="match status" value="1"/>
</dbReference>